<keyword evidence="1" id="KW-1133">Transmembrane helix</keyword>
<evidence type="ECO:0008006" key="4">
    <source>
        <dbReference type="Google" id="ProtNLM"/>
    </source>
</evidence>
<dbReference type="EMBL" id="JACNJD010000284">
    <property type="protein sequence ID" value="MBC8178495.1"/>
    <property type="molecule type" value="Genomic_DNA"/>
</dbReference>
<gene>
    <name evidence="2" type="ORF">H8E19_13905</name>
</gene>
<comment type="caution">
    <text evidence="2">The sequence shown here is derived from an EMBL/GenBank/DDBJ whole genome shotgun (WGS) entry which is preliminary data.</text>
</comment>
<evidence type="ECO:0000256" key="1">
    <source>
        <dbReference type="SAM" id="Phobius"/>
    </source>
</evidence>
<name>A0A8J6N3D2_9DELT</name>
<evidence type="ECO:0000313" key="2">
    <source>
        <dbReference type="EMBL" id="MBC8178495.1"/>
    </source>
</evidence>
<reference evidence="2 3" key="1">
    <citation type="submission" date="2020-08" db="EMBL/GenBank/DDBJ databases">
        <title>Bridging the membrane lipid divide: bacteria of the FCB group superphylum have the potential to synthesize archaeal ether lipids.</title>
        <authorList>
            <person name="Villanueva L."/>
            <person name="Von Meijenfeldt F.A.B."/>
            <person name="Westbye A.B."/>
            <person name="Yadav S."/>
            <person name="Hopmans E.C."/>
            <person name="Dutilh B.E."/>
            <person name="Sinninghe Damste J.S."/>
        </authorList>
    </citation>
    <scope>NUCLEOTIDE SEQUENCE [LARGE SCALE GENOMIC DNA]</scope>
    <source>
        <strain evidence="2">NIOZ-UU27</strain>
    </source>
</reference>
<organism evidence="2 3">
    <name type="scientific">Candidatus Desulfacyla euxinica</name>
    <dbReference type="NCBI Taxonomy" id="2841693"/>
    <lineage>
        <taxon>Bacteria</taxon>
        <taxon>Deltaproteobacteria</taxon>
        <taxon>Candidatus Desulfacyla</taxon>
    </lineage>
</organism>
<feature type="transmembrane region" description="Helical" evidence="1">
    <location>
        <begin position="12"/>
        <end position="34"/>
    </location>
</feature>
<accession>A0A8J6N3D2</accession>
<protein>
    <recommendedName>
        <fullName evidence="4">Phosphate/phosphite/phosphonate ABC transporter substrate-binding protein</fullName>
    </recommendedName>
</protein>
<proteinExistence type="predicted"/>
<keyword evidence="1" id="KW-0812">Transmembrane</keyword>
<sequence length="277" mass="31503">MTDNSHQKRRFIALISTIALLLIGLALFCVISAGSGRIKIYFYSSETNINNFKSLKMEFDRYLSKFGPYEFQPFSARDVFEKQVKDKENCLFILSSWHYRHIHKEYSLTPALTGVRNGKKYQRKILLADEKAPDIETTKPGLIASAGSLQYTTSVLKRMLKKYAEHAFRVLTVPKDIDALLAAGHGMAKLAFASRYAFDELKGINPRLCRKMKVLAEGEETLLLIVALPQGFTANRKKMVDMIKNMPLTPDGKKRIRMLGLDGWQELDASDRSRLES</sequence>
<evidence type="ECO:0000313" key="3">
    <source>
        <dbReference type="Proteomes" id="UP000650524"/>
    </source>
</evidence>
<dbReference type="Proteomes" id="UP000650524">
    <property type="component" value="Unassembled WGS sequence"/>
</dbReference>
<keyword evidence="1" id="KW-0472">Membrane</keyword>
<dbReference type="AlphaFoldDB" id="A0A8J6N3D2"/>